<dbReference type="Pfam" id="PF00034">
    <property type="entry name" value="Cytochrom_C"/>
    <property type="match status" value="1"/>
</dbReference>
<accession>A0A7Z2JCK2</accession>
<feature type="binding site" description="covalent" evidence="6">
    <location>
        <position position="40"/>
    </location>
    <ligand>
        <name>heme c</name>
        <dbReference type="ChEBI" id="CHEBI:61717"/>
    </ligand>
</feature>
<dbReference type="InterPro" id="IPR002324">
    <property type="entry name" value="Cyt_c_ID"/>
</dbReference>
<keyword evidence="4" id="KW-0249">Electron transport</keyword>
<dbReference type="RefSeq" id="WP_158762899.1">
    <property type="nucleotide sequence ID" value="NZ_CP046912.1"/>
</dbReference>
<evidence type="ECO:0000259" key="8">
    <source>
        <dbReference type="PROSITE" id="PS51007"/>
    </source>
</evidence>
<evidence type="ECO:0000256" key="3">
    <source>
        <dbReference type="ARBA" id="ARBA00022723"/>
    </source>
</evidence>
<evidence type="ECO:0000313" key="9">
    <source>
        <dbReference type="EMBL" id="QGZ59721.1"/>
    </source>
</evidence>
<dbReference type="InterPro" id="IPR036909">
    <property type="entry name" value="Cyt_c-like_dom_sf"/>
</dbReference>
<feature type="signal peptide" evidence="7">
    <location>
        <begin position="1"/>
        <end position="22"/>
    </location>
</feature>
<keyword evidence="2 6" id="KW-0349">Heme</keyword>
<evidence type="ECO:0000256" key="4">
    <source>
        <dbReference type="ARBA" id="ARBA00022982"/>
    </source>
</evidence>
<keyword evidence="3 6" id="KW-0479">Metal-binding</keyword>
<feature type="domain" description="Cytochrome c" evidence="8">
    <location>
        <begin position="26"/>
        <end position="110"/>
    </location>
</feature>
<evidence type="ECO:0000313" key="10">
    <source>
        <dbReference type="Proteomes" id="UP000434209"/>
    </source>
</evidence>
<dbReference type="GO" id="GO:0005506">
    <property type="term" value="F:iron ion binding"/>
    <property type="evidence" value="ECO:0007669"/>
    <property type="project" value="InterPro"/>
</dbReference>
<dbReference type="GO" id="GO:0020037">
    <property type="term" value="F:heme binding"/>
    <property type="evidence" value="ECO:0007669"/>
    <property type="project" value="InterPro"/>
</dbReference>
<protein>
    <submittedName>
        <fullName evidence="9">Cytochrome C</fullName>
    </submittedName>
</protein>
<keyword evidence="1" id="KW-0813">Transport</keyword>
<evidence type="ECO:0000256" key="2">
    <source>
        <dbReference type="ARBA" id="ARBA00022617"/>
    </source>
</evidence>
<keyword evidence="10" id="KW-1185">Reference proteome</keyword>
<feature type="binding site" description="covalent" evidence="6">
    <location>
        <position position="44"/>
    </location>
    <ligand>
        <name>heme c</name>
        <dbReference type="ChEBI" id="CHEBI:61717"/>
    </ligand>
</feature>
<comment type="PTM">
    <text evidence="6">Binds 1 heme c group covalently per subunit.</text>
</comment>
<evidence type="ECO:0000256" key="7">
    <source>
        <dbReference type="SAM" id="SignalP"/>
    </source>
</evidence>
<dbReference type="OrthoDB" id="9814063at2"/>
<keyword evidence="7" id="KW-0732">Signal</keyword>
<dbReference type="InterPro" id="IPR009056">
    <property type="entry name" value="Cyt_c-like_dom"/>
</dbReference>
<keyword evidence="5 6" id="KW-0408">Iron</keyword>
<dbReference type="PRINTS" id="PR00606">
    <property type="entry name" value="CYTCHROMECID"/>
</dbReference>
<evidence type="ECO:0000256" key="6">
    <source>
        <dbReference type="PIRSR" id="PIRSR602324-1"/>
    </source>
</evidence>
<evidence type="ECO:0000256" key="1">
    <source>
        <dbReference type="ARBA" id="ARBA00022448"/>
    </source>
</evidence>
<reference evidence="9 10" key="1">
    <citation type="submission" date="2019-12" db="EMBL/GenBank/DDBJ databases">
        <title>Paraburkholderia acidiphila 7Q-K02 sp. nov and Paraburkholderia acidisoli DHF22 sp. nov., two strains isolated from forest soil.</title>
        <authorList>
            <person name="Gao Z."/>
            <person name="Qiu L."/>
        </authorList>
    </citation>
    <scope>NUCLEOTIDE SEQUENCE [LARGE SCALE GENOMIC DNA]</scope>
    <source>
        <strain evidence="9 10">7Q-K02</strain>
    </source>
</reference>
<evidence type="ECO:0000256" key="5">
    <source>
        <dbReference type="ARBA" id="ARBA00023004"/>
    </source>
</evidence>
<feature type="chain" id="PRO_5030630815" evidence="7">
    <location>
        <begin position="23"/>
        <end position="113"/>
    </location>
</feature>
<dbReference type="Gene3D" id="1.10.760.10">
    <property type="entry name" value="Cytochrome c-like domain"/>
    <property type="match status" value="1"/>
</dbReference>
<organism evidence="9 10">
    <name type="scientific">Paraburkholderia acidiphila</name>
    <dbReference type="NCBI Taxonomy" id="2571747"/>
    <lineage>
        <taxon>Bacteria</taxon>
        <taxon>Pseudomonadati</taxon>
        <taxon>Pseudomonadota</taxon>
        <taxon>Betaproteobacteria</taxon>
        <taxon>Burkholderiales</taxon>
        <taxon>Burkholderiaceae</taxon>
        <taxon>Paraburkholderia</taxon>
    </lineage>
</organism>
<proteinExistence type="predicted"/>
<gene>
    <name evidence="9" type="ORF">FAZ97_32640</name>
</gene>
<dbReference type="AlphaFoldDB" id="A0A7Z2JCK2"/>
<dbReference type="GO" id="GO:0009055">
    <property type="term" value="F:electron transfer activity"/>
    <property type="evidence" value="ECO:0007669"/>
    <property type="project" value="InterPro"/>
</dbReference>
<name>A0A7Z2JCK2_9BURK</name>
<dbReference type="KEGG" id="pacp:FAZ97_32640"/>
<dbReference type="SUPFAM" id="SSF46626">
    <property type="entry name" value="Cytochrome c"/>
    <property type="match status" value="1"/>
</dbReference>
<sequence length="113" mass="11721">MIRIPYFIAPLAMAVLTQSALAEPAVDMARARQIATQHACFGCHAVDKKLVGPAYRDVAARYAGKPGAAAALVAHIQNGSSGNWGAIPMPPNAISPGDAQIVAQWILAGSKSE</sequence>
<dbReference type="Proteomes" id="UP000434209">
    <property type="component" value="Chromosome 4"/>
</dbReference>
<dbReference type="PROSITE" id="PS51007">
    <property type="entry name" value="CYTC"/>
    <property type="match status" value="1"/>
</dbReference>
<feature type="binding site" description="covalent" evidence="6">
    <location>
        <position position="89"/>
    </location>
    <ligand>
        <name>heme c</name>
        <dbReference type="ChEBI" id="CHEBI:61717"/>
    </ligand>
</feature>
<dbReference type="EMBL" id="CP046912">
    <property type="protein sequence ID" value="QGZ59721.1"/>
    <property type="molecule type" value="Genomic_DNA"/>
</dbReference>